<keyword evidence="6" id="KW-1185">Reference proteome</keyword>
<dbReference type="Gene3D" id="3.20.20.450">
    <property type="entry name" value="EAL domain"/>
    <property type="match status" value="1"/>
</dbReference>
<comment type="caution">
    <text evidence="5">The sequence shown here is derived from an EMBL/GenBank/DDBJ whole genome shotgun (WGS) entry which is preliminary data.</text>
</comment>
<dbReference type="SUPFAM" id="SSF55073">
    <property type="entry name" value="Nucleotide cyclase"/>
    <property type="match status" value="1"/>
</dbReference>
<evidence type="ECO:0000313" key="5">
    <source>
        <dbReference type="EMBL" id="MFC7090766.1"/>
    </source>
</evidence>
<feature type="domain" description="GGDEF" evidence="4">
    <location>
        <begin position="676"/>
        <end position="808"/>
    </location>
</feature>
<dbReference type="Pfam" id="PF01590">
    <property type="entry name" value="GAF"/>
    <property type="match status" value="1"/>
</dbReference>
<dbReference type="InterPro" id="IPR029016">
    <property type="entry name" value="GAF-like_dom_sf"/>
</dbReference>
<name>A0ABW2F126_9GAMM</name>
<evidence type="ECO:0000259" key="1">
    <source>
        <dbReference type="PROSITE" id="PS50112"/>
    </source>
</evidence>
<gene>
    <name evidence="5" type="ORF">ACFQH5_14525</name>
</gene>
<organism evidence="5 6">
    <name type="scientific">Halomonas salifodinae</name>
    <dbReference type="NCBI Taxonomy" id="438745"/>
    <lineage>
        <taxon>Bacteria</taxon>
        <taxon>Pseudomonadati</taxon>
        <taxon>Pseudomonadota</taxon>
        <taxon>Gammaproteobacteria</taxon>
        <taxon>Oceanospirillales</taxon>
        <taxon>Halomonadaceae</taxon>
        <taxon>Halomonas</taxon>
    </lineage>
</organism>
<dbReference type="SMART" id="SM00052">
    <property type="entry name" value="EAL"/>
    <property type="match status" value="1"/>
</dbReference>
<feature type="domain" description="PAS" evidence="1">
    <location>
        <begin position="178"/>
        <end position="253"/>
    </location>
</feature>
<reference evidence="6" key="1">
    <citation type="journal article" date="2019" name="Int. J. Syst. Evol. Microbiol.">
        <title>The Global Catalogue of Microorganisms (GCM) 10K type strain sequencing project: providing services to taxonomists for standard genome sequencing and annotation.</title>
        <authorList>
            <consortium name="The Broad Institute Genomics Platform"/>
            <consortium name="The Broad Institute Genome Sequencing Center for Infectious Disease"/>
            <person name="Wu L."/>
            <person name="Ma J."/>
        </authorList>
    </citation>
    <scope>NUCLEOTIDE SEQUENCE [LARGE SCALE GENOMIC DNA]</scope>
    <source>
        <strain evidence="6">CGMCC 1.13666</strain>
    </source>
</reference>
<dbReference type="Pfam" id="PF00563">
    <property type="entry name" value="EAL"/>
    <property type="match status" value="1"/>
</dbReference>
<dbReference type="PROSITE" id="PS50883">
    <property type="entry name" value="EAL"/>
    <property type="match status" value="1"/>
</dbReference>
<dbReference type="InterPro" id="IPR035919">
    <property type="entry name" value="EAL_sf"/>
</dbReference>
<dbReference type="InterPro" id="IPR003018">
    <property type="entry name" value="GAF"/>
</dbReference>
<dbReference type="Gene3D" id="3.30.450.40">
    <property type="match status" value="3"/>
</dbReference>
<dbReference type="InterPro" id="IPR029787">
    <property type="entry name" value="Nucleotide_cyclase"/>
</dbReference>
<dbReference type="NCBIfam" id="TIGR00254">
    <property type="entry name" value="GGDEF"/>
    <property type="match status" value="1"/>
</dbReference>
<dbReference type="Pfam" id="PF08447">
    <property type="entry name" value="PAS_3"/>
    <property type="match status" value="1"/>
</dbReference>
<dbReference type="InterPro" id="IPR001633">
    <property type="entry name" value="EAL_dom"/>
</dbReference>
<dbReference type="Gene3D" id="3.30.70.270">
    <property type="match status" value="1"/>
</dbReference>
<dbReference type="CDD" id="cd01948">
    <property type="entry name" value="EAL"/>
    <property type="match status" value="1"/>
</dbReference>
<dbReference type="Gene3D" id="3.30.450.20">
    <property type="entry name" value="PAS domain"/>
    <property type="match status" value="1"/>
</dbReference>
<feature type="domain" description="EAL" evidence="3">
    <location>
        <begin position="816"/>
        <end position="1071"/>
    </location>
</feature>
<dbReference type="PANTHER" id="PTHR44757">
    <property type="entry name" value="DIGUANYLATE CYCLASE DGCP"/>
    <property type="match status" value="1"/>
</dbReference>
<evidence type="ECO:0000259" key="4">
    <source>
        <dbReference type="PROSITE" id="PS50887"/>
    </source>
</evidence>
<dbReference type="CDD" id="cd01949">
    <property type="entry name" value="GGDEF"/>
    <property type="match status" value="1"/>
</dbReference>
<dbReference type="InterPro" id="IPR000700">
    <property type="entry name" value="PAS-assoc_C"/>
</dbReference>
<dbReference type="SMART" id="SM00091">
    <property type="entry name" value="PAS"/>
    <property type="match status" value="1"/>
</dbReference>
<dbReference type="Proteomes" id="UP001596411">
    <property type="component" value="Unassembled WGS sequence"/>
</dbReference>
<dbReference type="InterPro" id="IPR052155">
    <property type="entry name" value="Biofilm_reg_signaling"/>
</dbReference>
<dbReference type="RefSeq" id="WP_346063346.1">
    <property type="nucleotide sequence ID" value="NZ_BAAADR010000017.1"/>
</dbReference>
<dbReference type="PROSITE" id="PS50887">
    <property type="entry name" value="GGDEF"/>
    <property type="match status" value="1"/>
</dbReference>
<dbReference type="EMBL" id="JBHSZP010000028">
    <property type="protein sequence ID" value="MFC7090766.1"/>
    <property type="molecule type" value="Genomic_DNA"/>
</dbReference>
<dbReference type="SMART" id="SM00267">
    <property type="entry name" value="GGDEF"/>
    <property type="match status" value="1"/>
</dbReference>
<feature type="domain" description="PAC" evidence="2">
    <location>
        <begin position="256"/>
        <end position="308"/>
    </location>
</feature>
<accession>A0ABW2F126</accession>
<dbReference type="SUPFAM" id="SSF55781">
    <property type="entry name" value="GAF domain-like"/>
    <property type="match status" value="3"/>
</dbReference>
<evidence type="ECO:0000259" key="2">
    <source>
        <dbReference type="PROSITE" id="PS50113"/>
    </source>
</evidence>
<dbReference type="SUPFAM" id="SSF141868">
    <property type="entry name" value="EAL domain-like"/>
    <property type="match status" value="1"/>
</dbReference>
<dbReference type="PANTHER" id="PTHR44757:SF2">
    <property type="entry name" value="BIOFILM ARCHITECTURE MAINTENANCE PROTEIN MBAA"/>
    <property type="match status" value="1"/>
</dbReference>
<dbReference type="PROSITE" id="PS50112">
    <property type="entry name" value="PAS"/>
    <property type="match status" value="1"/>
</dbReference>
<dbReference type="InterPro" id="IPR000014">
    <property type="entry name" value="PAS"/>
</dbReference>
<dbReference type="InterPro" id="IPR000160">
    <property type="entry name" value="GGDEF_dom"/>
</dbReference>
<dbReference type="InterPro" id="IPR043128">
    <property type="entry name" value="Rev_trsase/Diguanyl_cyclase"/>
</dbReference>
<dbReference type="PROSITE" id="PS50113">
    <property type="entry name" value="PAC"/>
    <property type="match status" value="1"/>
</dbReference>
<dbReference type="CDD" id="cd00130">
    <property type="entry name" value="PAS"/>
    <property type="match status" value="1"/>
</dbReference>
<dbReference type="Pfam" id="PF13185">
    <property type="entry name" value="GAF_2"/>
    <property type="match status" value="1"/>
</dbReference>
<evidence type="ECO:0000259" key="3">
    <source>
        <dbReference type="PROSITE" id="PS50883"/>
    </source>
</evidence>
<evidence type="ECO:0000313" key="6">
    <source>
        <dbReference type="Proteomes" id="UP001596411"/>
    </source>
</evidence>
<dbReference type="Pfam" id="PF00990">
    <property type="entry name" value="GGDEF"/>
    <property type="match status" value="1"/>
</dbReference>
<protein>
    <submittedName>
        <fullName evidence="5">EAL domain-containing protein</fullName>
    </submittedName>
</protein>
<dbReference type="SUPFAM" id="SSF55785">
    <property type="entry name" value="PYP-like sensor domain (PAS domain)"/>
    <property type="match status" value="1"/>
</dbReference>
<dbReference type="InterPro" id="IPR035965">
    <property type="entry name" value="PAS-like_dom_sf"/>
</dbReference>
<dbReference type="SMART" id="SM00065">
    <property type="entry name" value="GAF"/>
    <property type="match status" value="3"/>
</dbReference>
<sequence>MSDASHETHDTSVQARTIDALTAFRRLADSLEAHGDFFDRLSRCLAEILAVDHLLVARTEAGWAYPLSFWSWGQHLDAAPYPLAGTPCEGVVGPALCHFSNGVVERFPEDVMLAELGVQSYIGVPMFSPGGRALGLVAALHSRVMRASPLVEELLRLAAARAGAELARQMAERARRITTRRLETLMRHLPGMVYRCHDDPRWTMEFVSQGAEAITGYPPEALLGEHARRFAGLIHPDDRPWLLQATHRAQAKARPFAVNYRLITASGEERWVREQGQQVVDEVSGEPMLEGVISDITEHKHREQRLEASNRALRLLSRCNAALVHATHETQLLGAVCRLAVEVGGYRFAWVGEARNDDARSIRPLAHAGLGAGYLAQLSLSWSAQDPSGHGPAGRALRSGEAQVVLDIDADPGFVWRRAAREHGYHGAVALPLKREGQAFGLLLLYQGRPQVINDDELRLLGELADNLAFGITTLRNRREQQRIQQAVMTIAGAVSARSGAEWLDQLARQMARAMGGQLGFIARVDCDTPGQAMTLAAVVEGETLENFSYWLAGTPCEHVLTWGECVVHDHAAERLPPASREALGWVRGYAGRRLESRDGEVIGLLGVMFAEPLEETAFITSLLQIFASRVAAELTRQADEANIRRLAYEDPATGLPNRTAFTQRLEKALGTPRHHSLALLFLDLDRFKEINDTQGHDVGDRVLVVVAERFSAVLEQGEYLARLGGDEFVVMVDPAERPGACATARRLHRALEAPIVIERQAFEVEVSIGIALYPEHADGARELLKHTDIAMYHAKQRGERYCVFESHLGARVGERLRMAARLARALEADGLSLYFQPQVDLASGRLVGAEALCRWFDEELGAVSPAEFIPLAEERGLINRLGAWVIDAGCRQLAEWRTRGLGFSGRLALNVSSAQFDDDQLPTLLLEALARHGVPAERLALELTESGFMNDPDHAVAMTRRLKEAGLALHIDDFGTGYSSLAYLKRFAADKIKIDISFVREMLSDPNDSAIVTTIIAMADSLGLSALAEGVETQAQAEALLALGCPEGQGYLYAPPLPAAAFVRDWLAPGADA</sequence>
<dbReference type="InterPro" id="IPR013655">
    <property type="entry name" value="PAS_fold_3"/>
</dbReference>
<dbReference type="NCBIfam" id="TIGR00229">
    <property type="entry name" value="sensory_box"/>
    <property type="match status" value="1"/>
</dbReference>
<proteinExistence type="predicted"/>